<dbReference type="OrthoDB" id="8954335at2759"/>
<dbReference type="Pfam" id="PF01926">
    <property type="entry name" value="MMR_HSR1"/>
    <property type="match status" value="1"/>
</dbReference>
<gene>
    <name evidence="3" type="ORF">BOTBODRAFT_29113</name>
</gene>
<dbReference type="SUPFAM" id="SSF52540">
    <property type="entry name" value="P-loop containing nucleoside triphosphate hydrolases"/>
    <property type="match status" value="1"/>
</dbReference>
<dbReference type="InterPro" id="IPR006073">
    <property type="entry name" value="GTP-bd"/>
</dbReference>
<reference evidence="4" key="1">
    <citation type="journal article" date="2014" name="Proc. Natl. Acad. Sci. U.S.A.">
        <title>Extensive sampling of basidiomycete genomes demonstrates inadequacy of the white-rot/brown-rot paradigm for wood decay fungi.</title>
        <authorList>
            <person name="Riley R."/>
            <person name="Salamov A.A."/>
            <person name="Brown D.W."/>
            <person name="Nagy L.G."/>
            <person name="Floudas D."/>
            <person name="Held B.W."/>
            <person name="Levasseur A."/>
            <person name="Lombard V."/>
            <person name="Morin E."/>
            <person name="Otillar R."/>
            <person name="Lindquist E.A."/>
            <person name="Sun H."/>
            <person name="LaButti K.M."/>
            <person name="Schmutz J."/>
            <person name="Jabbour D."/>
            <person name="Luo H."/>
            <person name="Baker S.E."/>
            <person name="Pisabarro A.G."/>
            <person name="Walton J.D."/>
            <person name="Blanchette R.A."/>
            <person name="Henrissat B."/>
            <person name="Martin F."/>
            <person name="Cullen D."/>
            <person name="Hibbett D.S."/>
            <person name="Grigoriev I.V."/>
        </authorList>
    </citation>
    <scope>NUCLEOTIDE SEQUENCE [LARGE SCALE GENOMIC DNA]</scope>
    <source>
        <strain evidence="4">FD-172 SS1</strain>
    </source>
</reference>
<keyword evidence="4" id="KW-1185">Reference proteome</keyword>
<sequence>MAKLAHRPSVGEEGLVLIAIMGPTGTGKSSFINNIVAIDGASMKVGHRLKSCTVDVLPSPVFRLGGRRVCLIDTPGFDDSSPNVSDTDILQNIADYLVAGYKAGRKLNGLIYLHRISDNRVGGVNAKSMKMFRLLCGKDALKNVVLCTTMWDLLPAPTIGEEREEELKADFWEFMLMEGAATDRHDGTPQSARRIVTRMLGLNHVDLKIQQELVDGNMKLSETEAGAAVDAELQRLKADYERRLKESEEAMKEALAENDKMMQRIIMKERDRYESKIRQMEQDWETLNKERQEEIDTLTAKVKKLEAKGGCIIC</sequence>
<evidence type="ECO:0000259" key="2">
    <source>
        <dbReference type="Pfam" id="PF01926"/>
    </source>
</evidence>
<dbReference type="Proteomes" id="UP000027195">
    <property type="component" value="Unassembled WGS sequence"/>
</dbReference>
<evidence type="ECO:0000313" key="4">
    <source>
        <dbReference type="Proteomes" id="UP000027195"/>
    </source>
</evidence>
<accession>A0A067N3M9</accession>
<dbReference type="InParanoid" id="A0A067N3M9"/>
<evidence type="ECO:0000313" key="3">
    <source>
        <dbReference type="EMBL" id="KDQ18737.1"/>
    </source>
</evidence>
<feature type="domain" description="G" evidence="2">
    <location>
        <begin position="18"/>
        <end position="79"/>
    </location>
</feature>
<name>A0A067N3M9_BOTB1</name>
<organism evidence="3 4">
    <name type="scientific">Botryobasidium botryosum (strain FD-172 SS1)</name>
    <dbReference type="NCBI Taxonomy" id="930990"/>
    <lineage>
        <taxon>Eukaryota</taxon>
        <taxon>Fungi</taxon>
        <taxon>Dikarya</taxon>
        <taxon>Basidiomycota</taxon>
        <taxon>Agaricomycotina</taxon>
        <taxon>Agaricomycetes</taxon>
        <taxon>Cantharellales</taxon>
        <taxon>Botryobasidiaceae</taxon>
        <taxon>Botryobasidium</taxon>
    </lineage>
</organism>
<evidence type="ECO:0000256" key="1">
    <source>
        <dbReference type="SAM" id="Coils"/>
    </source>
</evidence>
<protein>
    <recommendedName>
        <fullName evidence="2">G domain-containing protein</fullName>
    </recommendedName>
</protein>
<feature type="coiled-coil region" evidence="1">
    <location>
        <begin position="230"/>
        <end position="308"/>
    </location>
</feature>
<dbReference type="CDD" id="cd00882">
    <property type="entry name" value="Ras_like_GTPase"/>
    <property type="match status" value="1"/>
</dbReference>
<dbReference type="InterPro" id="IPR027417">
    <property type="entry name" value="P-loop_NTPase"/>
</dbReference>
<keyword evidence="1" id="KW-0175">Coiled coil</keyword>
<dbReference type="AlphaFoldDB" id="A0A067N3M9"/>
<dbReference type="EMBL" id="KL198021">
    <property type="protein sequence ID" value="KDQ18737.1"/>
    <property type="molecule type" value="Genomic_DNA"/>
</dbReference>
<dbReference type="STRING" id="930990.A0A067N3M9"/>
<dbReference type="GO" id="GO:0005525">
    <property type="term" value="F:GTP binding"/>
    <property type="evidence" value="ECO:0007669"/>
    <property type="project" value="InterPro"/>
</dbReference>
<dbReference type="Gene3D" id="3.40.50.300">
    <property type="entry name" value="P-loop containing nucleotide triphosphate hydrolases"/>
    <property type="match status" value="1"/>
</dbReference>
<proteinExistence type="predicted"/>
<dbReference type="HOGENOM" id="CLU_018003_2_1_1"/>